<name>W0A7R3_9SPHN</name>
<dbReference type="PATRIC" id="fig|1123269.5.peg.728"/>
<accession>W0A7R3</accession>
<dbReference type="EMBL" id="CP006644">
    <property type="protein sequence ID" value="AHE52497.1"/>
    <property type="molecule type" value="Genomic_DNA"/>
</dbReference>
<dbReference type="RefSeq" id="WP_047099728.1">
    <property type="nucleotide sequence ID" value="NZ_CP006644.1"/>
</dbReference>
<reference evidence="1 2" key="1">
    <citation type="submission" date="2013-07" db="EMBL/GenBank/DDBJ databases">
        <title>Completed genome of Sphingomonas sanxanigenens NX02.</title>
        <authorList>
            <person name="Ma T."/>
            <person name="Huang H."/>
            <person name="Wu M."/>
            <person name="Li X."/>
            <person name="Li G."/>
        </authorList>
    </citation>
    <scope>NUCLEOTIDE SEQUENCE [LARGE SCALE GENOMIC DNA]</scope>
    <source>
        <strain evidence="1 2">NX02</strain>
    </source>
</reference>
<dbReference type="Proteomes" id="UP000018851">
    <property type="component" value="Chromosome"/>
</dbReference>
<evidence type="ECO:0000313" key="1">
    <source>
        <dbReference type="EMBL" id="AHE52497.1"/>
    </source>
</evidence>
<evidence type="ECO:0000313" key="2">
    <source>
        <dbReference type="Proteomes" id="UP000018851"/>
    </source>
</evidence>
<organism evidence="1 2">
    <name type="scientific">Sphingomonas sanxanigenens DSM 19645 = NX02</name>
    <dbReference type="NCBI Taxonomy" id="1123269"/>
    <lineage>
        <taxon>Bacteria</taxon>
        <taxon>Pseudomonadati</taxon>
        <taxon>Pseudomonadota</taxon>
        <taxon>Alphaproteobacteria</taxon>
        <taxon>Sphingomonadales</taxon>
        <taxon>Sphingomonadaceae</taxon>
        <taxon>Sphingomonas</taxon>
    </lineage>
</organism>
<dbReference type="AlphaFoldDB" id="W0A7R3"/>
<dbReference type="KEGG" id="ssan:NX02_03715"/>
<gene>
    <name evidence="1" type="ORF">NX02_03715</name>
</gene>
<proteinExistence type="predicted"/>
<sequence length="191" mass="21438">MPDTYRLFLRADHDPIVKGTLPNVNRTHTSPAQHMSYDGVPHYFESGYLSLFEYIPAQAQRSDCTIVRAMGTVRAPYIHAMFIPATVRQIAIDETTVRLIPNIGGQPALLNTDLCTPPARIDEMGNILAYASRFINEYLYCGPWAQGTQTHSFMWDRFGNVARMMNEGKSPDEILAYCDARNPLGDMSAYG</sequence>
<dbReference type="HOGENOM" id="CLU_1420648_0_0_5"/>
<protein>
    <submittedName>
        <fullName evidence="1">Uncharacterized protein</fullName>
    </submittedName>
</protein>
<keyword evidence="2" id="KW-1185">Reference proteome</keyword>